<name>A0ABS1K3B8_9MICC</name>
<dbReference type="Proteomes" id="UP000639051">
    <property type="component" value="Unassembled WGS sequence"/>
</dbReference>
<dbReference type="EMBL" id="JAERRC010000028">
    <property type="protein sequence ID" value="MBL0706154.1"/>
    <property type="molecule type" value="Genomic_DNA"/>
</dbReference>
<organism evidence="3 4">
    <name type="scientific">Sinomonas cellulolyticus</name>
    <dbReference type="NCBI Taxonomy" id="2801916"/>
    <lineage>
        <taxon>Bacteria</taxon>
        <taxon>Bacillati</taxon>
        <taxon>Actinomycetota</taxon>
        <taxon>Actinomycetes</taxon>
        <taxon>Micrococcales</taxon>
        <taxon>Micrococcaceae</taxon>
        <taxon>Sinomonas</taxon>
    </lineage>
</organism>
<keyword evidence="2" id="KW-0812">Transmembrane</keyword>
<accession>A0ABS1K3B8</accession>
<gene>
    <name evidence="3" type="ORF">JJE72_11640</name>
</gene>
<reference evidence="3 4" key="1">
    <citation type="submission" date="2021-01" db="EMBL/GenBank/DDBJ databases">
        <title>Genome public.</title>
        <authorList>
            <person name="Liu C."/>
            <person name="Sun Q."/>
        </authorList>
    </citation>
    <scope>NUCLEOTIDE SEQUENCE [LARGE SCALE GENOMIC DNA]</scope>
    <source>
        <strain evidence="3 4">JC656</strain>
    </source>
</reference>
<evidence type="ECO:0000256" key="2">
    <source>
        <dbReference type="SAM" id="Phobius"/>
    </source>
</evidence>
<keyword evidence="2" id="KW-0472">Membrane</keyword>
<evidence type="ECO:0000313" key="4">
    <source>
        <dbReference type="Proteomes" id="UP000639051"/>
    </source>
</evidence>
<comment type="caution">
    <text evidence="3">The sequence shown here is derived from an EMBL/GenBank/DDBJ whole genome shotgun (WGS) entry which is preliminary data.</text>
</comment>
<evidence type="ECO:0000256" key="1">
    <source>
        <dbReference type="SAM" id="MobiDB-lite"/>
    </source>
</evidence>
<proteinExistence type="predicted"/>
<feature type="region of interest" description="Disordered" evidence="1">
    <location>
        <begin position="1"/>
        <end position="23"/>
    </location>
</feature>
<feature type="transmembrane region" description="Helical" evidence="2">
    <location>
        <begin position="39"/>
        <end position="58"/>
    </location>
</feature>
<protein>
    <submittedName>
        <fullName evidence="3">Uncharacterized protein</fullName>
    </submittedName>
</protein>
<dbReference type="RefSeq" id="WP_189694487.1">
    <property type="nucleotide sequence ID" value="NZ_BNCM01000011.1"/>
</dbReference>
<feature type="region of interest" description="Disordered" evidence="1">
    <location>
        <begin position="198"/>
        <end position="244"/>
    </location>
</feature>
<evidence type="ECO:0000313" key="3">
    <source>
        <dbReference type="EMBL" id="MBL0706154.1"/>
    </source>
</evidence>
<keyword evidence="2" id="KW-1133">Transmembrane helix</keyword>
<feature type="compositionally biased region" description="Low complexity" evidence="1">
    <location>
        <begin position="211"/>
        <end position="244"/>
    </location>
</feature>
<sequence length="244" mass="25410">MTLKERSHTPHRRPPRVDRDLDREPWHGAEREYDLVKELVYALVVVGVMVVGLAAIVGSPDEAPVTLKQWAATAPSDFVATATAELGGTSDTAQYGPPYNSTQGASQTLGPIDLQSLSGVRLPIDTAQDLVIGPLETLPAVPAEVGVWTGATDQQRTDWTTAYSDALSKAPDNDPAKVAAGDYGPVPPSTRICSAWPPPAPSTGCSTAAHSPAWTARARSSSSATAPTSTAWPTTSTSPATSGA</sequence>
<keyword evidence="4" id="KW-1185">Reference proteome</keyword>